<feature type="region of interest" description="Disordered" evidence="1">
    <location>
        <begin position="318"/>
        <end position="351"/>
    </location>
</feature>
<feature type="compositionally biased region" description="Acidic residues" evidence="1">
    <location>
        <begin position="101"/>
        <end position="119"/>
    </location>
</feature>
<feature type="compositionally biased region" description="Basic residues" evidence="1">
    <location>
        <begin position="126"/>
        <end position="152"/>
    </location>
</feature>
<sequence length="351" mass="40980">MRQLREQEISSEQTKRSRKSNHNHREDFEGLSLVNSHDLKTNRNSISSNRTHSVVSLSLFGLIPSLSLQEVKMAKTRWTRRKKTKALKDISTPSKYVPEVDVEENVVQEEERSEEEEANLGENDKRMRRSHEKRKRKKDQRKKRRSWIRMRRKENEENSGEEEERSEKEEVNLDENDVEENKENSGEEEARSEEEETNRENDPLGENVHRNDEGAREEGSTNPTLSEVEVINSFKEDIGGRLTRIEEKVGEIDSRLVASEGFVQELLDARNADADVEEEEDMSKRPKKNNTIITSYTTVISNTSFTSCPVLPWTVDQPWTGDSIDEETVEDGRSTRRSFDWERRAKSRERN</sequence>
<evidence type="ECO:0000313" key="2">
    <source>
        <dbReference type="EMBL" id="KAH0867487.1"/>
    </source>
</evidence>
<feature type="region of interest" description="Disordered" evidence="1">
    <location>
        <begin position="1"/>
        <end position="32"/>
    </location>
</feature>
<name>A0ABQ7YH83_BRANA</name>
<gene>
    <name evidence="2" type="ORF">HID58_074509</name>
</gene>
<feature type="compositionally biased region" description="Basic and acidic residues" evidence="1">
    <location>
        <begin position="198"/>
        <end position="219"/>
    </location>
</feature>
<reference evidence="2 3" key="1">
    <citation type="submission" date="2021-05" db="EMBL/GenBank/DDBJ databases">
        <title>Genome Assembly of Synthetic Allotetraploid Brassica napus Reveals Homoeologous Exchanges between Subgenomes.</title>
        <authorList>
            <person name="Davis J.T."/>
        </authorList>
    </citation>
    <scope>NUCLEOTIDE SEQUENCE [LARGE SCALE GENOMIC DNA]</scope>
    <source>
        <strain evidence="3">cv. Da-Ae</strain>
        <tissue evidence="2">Seedling</tissue>
    </source>
</reference>
<dbReference type="Proteomes" id="UP000824890">
    <property type="component" value="Unassembled WGS sequence"/>
</dbReference>
<evidence type="ECO:0000256" key="1">
    <source>
        <dbReference type="SAM" id="MobiDB-lite"/>
    </source>
</evidence>
<proteinExistence type="predicted"/>
<protein>
    <submittedName>
        <fullName evidence="2">Uncharacterized protein</fullName>
    </submittedName>
</protein>
<organism evidence="2 3">
    <name type="scientific">Brassica napus</name>
    <name type="common">Rape</name>
    <dbReference type="NCBI Taxonomy" id="3708"/>
    <lineage>
        <taxon>Eukaryota</taxon>
        <taxon>Viridiplantae</taxon>
        <taxon>Streptophyta</taxon>
        <taxon>Embryophyta</taxon>
        <taxon>Tracheophyta</taxon>
        <taxon>Spermatophyta</taxon>
        <taxon>Magnoliopsida</taxon>
        <taxon>eudicotyledons</taxon>
        <taxon>Gunneridae</taxon>
        <taxon>Pentapetalae</taxon>
        <taxon>rosids</taxon>
        <taxon>malvids</taxon>
        <taxon>Brassicales</taxon>
        <taxon>Brassicaceae</taxon>
        <taxon>Brassiceae</taxon>
        <taxon>Brassica</taxon>
    </lineage>
</organism>
<dbReference type="EMBL" id="JAGKQM010000017">
    <property type="protein sequence ID" value="KAH0867487.1"/>
    <property type="molecule type" value="Genomic_DNA"/>
</dbReference>
<accession>A0ABQ7YH83</accession>
<feature type="compositionally biased region" description="Basic and acidic residues" evidence="1">
    <location>
        <begin position="330"/>
        <end position="351"/>
    </location>
</feature>
<keyword evidence="3" id="KW-1185">Reference proteome</keyword>
<feature type="region of interest" description="Disordered" evidence="1">
    <location>
        <begin position="101"/>
        <end position="227"/>
    </location>
</feature>
<feature type="compositionally biased region" description="Basic and acidic residues" evidence="1">
    <location>
        <begin position="179"/>
        <end position="189"/>
    </location>
</feature>
<evidence type="ECO:0000313" key="3">
    <source>
        <dbReference type="Proteomes" id="UP000824890"/>
    </source>
</evidence>
<comment type="caution">
    <text evidence="2">The sequence shown here is derived from an EMBL/GenBank/DDBJ whole genome shotgun (WGS) entry which is preliminary data.</text>
</comment>